<dbReference type="InterPro" id="IPR056411">
    <property type="entry name" value="CysS_C"/>
</dbReference>
<evidence type="ECO:0000313" key="4">
    <source>
        <dbReference type="EMBL" id="MBB3666469.1"/>
    </source>
</evidence>
<protein>
    <recommendedName>
        <fullName evidence="6">DUF308 domain-containing protein</fullName>
    </recommendedName>
</protein>
<name>A0A7W5TU73_9MICC</name>
<evidence type="ECO:0000259" key="2">
    <source>
        <dbReference type="Pfam" id="PF23493"/>
    </source>
</evidence>
<gene>
    <name evidence="4" type="ORF">FHX47_000062</name>
</gene>
<dbReference type="Pfam" id="PF23493">
    <property type="entry name" value="CysS_C"/>
    <property type="match status" value="1"/>
</dbReference>
<keyword evidence="1" id="KW-0472">Membrane</keyword>
<feature type="transmembrane region" description="Helical" evidence="1">
    <location>
        <begin position="17"/>
        <end position="41"/>
    </location>
</feature>
<feature type="domain" description="Cysteinyl-tRNA ligase anticodon binding" evidence="2">
    <location>
        <begin position="173"/>
        <end position="223"/>
    </location>
</feature>
<dbReference type="AlphaFoldDB" id="A0A7W5TU73"/>
<keyword evidence="5" id="KW-1185">Reference proteome</keyword>
<dbReference type="EMBL" id="JACIBT010000001">
    <property type="protein sequence ID" value="MBB3666469.1"/>
    <property type="molecule type" value="Genomic_DNA"/>
</dbReference>
<feature type="transmembrane region" description="Helical" evidence="1">
    <location>
        <begin position="61"/>
        <end position="81"/>
    </location>
</feature>
<evidence type="ECO:0000259" key="3">
    <source>
        <dbReference type="Pfam" id="PF23494"/>
    </source>
</evidence>
<dbReference type="InterPro" id="IPR057798">
    <property type="entry name" value="PH_YqeB"/>
</dbReference>
<sequence>MSESSITVTVDSKLAPAFAAVGAGIGLVVALLVGPVVSWLLDRIDTAPAPLRLIDQLPLIWSAPLLTIAGAVVGWIVFSIWNDEVGRVVIDPQAVRVESGDSAAVFGREEIAEIFLDKDELVLVDGDSMELSRTASDNSLAGRLSEALNGFGYPWVGAQDPREGDFCDWVDRSPDLAEPVHQLLRARSRALADNRTGEAQARRDELAARGVVVRLRDKRQQYRLR</sequence>
<feature type="domain" description="YqeB PH" evidence="3">
    <location>
        <begin position="7"/>
        <end position="155"/>
    </location>
</feature>
<dbReference type="Pfam" id="PF23494">
    <property type="entry name" value="bPH_10"/>
    <property type="match status" value="1"/>
</dbReference>
<keyword evidence="1" id="KW-1133">Transmembrane helix</keyword>
<reference evidence="4 5" key="1">
    <citation type="submission" date="2020-08" db="EMBL/GenBank/DDBJ databases">
        <title>Sequencing the genomes of 1000 actinobacteria strains.</title>
        <authorList>
            <person name="Klenk H.-P."/>
        </authorList>
    </citation>
    <scope>NUCLEOTIDE SEQUENCE [LARGE SCALE GENOMIC DNA]</scope>
    <source>
        <strain evidence="4 5">DSM 28238</strain>
    </source>
</reference>
<proteinExistence type="predicted"/>
<evidence type="ECO:0000256" key="1">
    <source>
        <dbReference type="SAM" id="Phobius"/>
    </source>
</evidence>
<organism evidence="4 5">
    <name type="scientific">Garicola koreensis</name>
    <dbReference type="NCBI Taxonomy" id="1262554"/>
    <lineage>
        <taxon>Bacteria</taxon>
        <taxon>Bacillati</taxon>
        <taxon>Actinomycetota</taxon>
        <taxon>Actinomycetes</taxon>
        <taxon>Micrococcales</taxon>
        <taxon>Micrococcaceae</taxon>
        <taxon>Garicola</taxon>
    </lineage>
</organism>
<keyword evidence="1" id="KW-0812">Transmembrane</keyword>
<evidence type="ECO:0000313" key="5">
    <source>
        <dbReference type="Proteomes" id="UP000547528"/>
    </source>
</evidence>
<dbReference type="RefSeq" id="WP_183356918.1">
    <property type="nucleotide sequence ID" value="NZ_BAABKR010000004.1"/>
</dbReference>
<dbReference type="Proteomes" id="UP000547528">
    <property type="component" value="Unassembled WGS sequence"/>
</dbReference>
<evidence type="ECO:0008006" key="6">
    <source>
        <dbReference type="Google" id="ProtNLM"/>
    </source>
</evidence>
<accession>A0A7W5TU73</accession>
<comment type="caution">
    <text evidence="4">The sequence shown here is derived from an EMBL/GenBank/DDBJ whole genome shotgun (WGS) entry which is preliminary data.</text>
</comment>